<name>A0A6A5S030_9PLEO</name>
<organism evidence="1 2">
    <name type="scientific">Didymella exigua CBS 183.55</name>
    <dbReference type="NCBI Taxonomy" id="1150837"/>
    <lineage>
        <taxon>Eukaryota</taxon>
        <taxon>Fungi</taxon>
        <taxon>Dikarya</taxon>
        <taxon>Ascomycota</taxon>
        <taxon>Pezizomycotina</taxon>
        <taxon>Dothideomycetes</taxon>
        <taxon>Pleosporomycetidae</taxon>
        <taxon>Pleosporales</taxon>
        <taxon>Pleosporineae</taxon>
        <taxon>Didymellaceae</taxon>
        <taxon>Didymella</taxon>
    </lineage>
</organism>
<dbReference type="Proteomes" id="UP000800082">
    <property type="component" value="Unassembled WGS sequence"/>
</dbReference>
<evidence type="ECO:0000313" key="1">
    <source>
        <dbReference type="EMBL" id="KAF1934031.1"/>
    </source>
</evidence>
<dbReference type="RefSeq" id="XP_033454279.1">
    <property type="nucleotide sequence ID" value="XM_033587198.1"/>
</dbReference>
<dbReference type="AlphaFoldDB" id="A0A6A5S030"/>
<dbReference type="GeneID" id="54344844"/>
<evidence type="ECO:0000313" key="2">
    <source>
        <dbReference type="Proteomes" id="UP000800082"/>
    </source>
</evidence>
<keyword evidence="2" id="KW-1185">Reference proteome</keyword>
<proteinExistence type="predicted"/>
<accession>A0A6A5S030</accession>
<gene>
    <name evidence="1" type="ORF">M421DRAFT_110927</name>
</gene>
<reference evidence="1" key="1">
    <citation type="journal article" date="2020" name="Stud. Mycol.">
        <title>101 Dothideomycetes genomes: a test case for predicting lifestyles and emergence of pathogens.</title>
        <authorList>
            <person name="Haridas S."/>
            <person name="Albert R."/>
            <person name="Binder M."/>
            <person name="Bloem J."/>
            <person name="Labutti K."/>
            <person name="Salamov A."/>
            <person name="Andreopoulos B."/>
            <person name="Baker S."/>
            <person name="Barry K."/>
            <person name="Bills G."/>
            <person name="Bluhm B."/>
            <person name="Cannon C."/>
            <person name="Castanera R."/>
            <person name="Culley D."/>
            <person name="Daum C."/>
            <person name="Ezra D."/>
            <person name="Gonzalez J."/>
            <person name="Henrissat B."/>
            <person name="Kuo A."/>
            <person name="Liang C."/>
            <person name="Lipzen A."/>
            <person name="Lutzoni F."/>
            <person name="Magnuson J."/>
            <person name="Mondo S."/>
            <person name="Nolan M."/>
            <person name="Ohm R."/>
            <person name="Pangilinan J."/>
            <person name="Park H.-J."/>
            <person name="Ramirez L."/>
            <person name="Alfaro M."/>
            <person name="Sun H."/>
            <person name="Tritt A."/>
            <person name="Yoshinaga Y."/>
            <person name="Zwiers L.-H."/>
            <person name="Turgeon B."/>
            <person name="Goodwin S."/>
            <person name="Spatafora J."/>
            <person name="Crous P."/>
            <person name="Grigoriev I."/>
        </authorList>
    </citation>
    <scope>NUCLEOTIDE SEQUENCE</scope>
    <source>
        <strain evidence="1">CBS 183.55</strain>
    </source>
</reference>
<protein>
    <submittedName>
        <fullName evidence="1">Uncharacterized protein</fullName>
    </submittedName>
</protein>
<sequence length="168" mass="19303">MILRMSTNGSNKNLERRTQKVAEWQLSSQFPSAKTQGANQYVASLKRTIRTSLACVANSAGEEDGPMVWRRMRWQLFWLVAVLCFRMTDRTGTSARTSARMRRELTLGDNWKLCAKMEVPRFQKTWLHTPRVRGVAILRYTQVGWIKTGRSKLIELDTQKKGKGKIPG</sequence>
<dbReference type="EMBL" id="ML978956">
    <property type="protein sequence ID" value="KAF1934031.1"/>
    <property type="molecule type" value="Genomic_DNA"/>
</dbReference>